<evidence type="ECO:0000313" key="1">
    <source>
        <dbReference type="EMBL" id="KAI9449026.1"/>
    </source>
</evidence>
<proteinExistence type="predicted"/>
<gene>
    <name evidence="1" type="ORF">F5148DRAFT_1248780</name>
</gene>
<dbReference type="EMBL" id="JAGFNK010000536">
    <property type="protein sequence ID" value="KAI9449026.1"/>
    <property type="molecule type" value="Genomic_DNA"/>
</dbReference>
<protein>
    <submittedName>
        <fullName evidence="1">Uncharacterized protein</fullName>
    </submittedName>
</protein>
<evidence type="ECO:0000313" key="2">
    <source>
        <dbReference type="Proteomes" id="UP001207468"/>
    </source>
</evidence>
<dbReference type="Proteomes" id="UP001207468">
    <property type="component" value="Unassembled WGS sequence"/>
</dbReference>
<comment type="caution">
    <text evidence="1">The sequence shown here is derived from an EMBL/GenBank/DDBJ whole genome shotgun (WGS) entry which is preliminary data.</text>
</comment>
<accession>A0ACC0TTW9</accession>
<feature type="non-terminal residue" evidence="1">
    <location>
        <position position="1"/>
    </location>
</feature>
<organism evidence="1 2">
    <name type="scientific">Russula earlei</name>
    <dbReference type="NCBI Taxonomy" id="71964"/>
    <lineage>
        <taxon>Eukaryota</taxon>
        <taxon>Fungi</taxon>
        <taxon>Dikarya</taxon>
        <taxon>Basidiomycota</taxon>
        <taxon>Agaricomycotina</taxon>
        <taxon>Agaricomycetes</taxon>
        <taxon>Russulales</taxon>
        <taxon>Russulaceae</taxon>
        <taxon>Russula</taxon>
    </lineage>
</organism>
<keyword evidence="2" id="KW-1185">Reference proteome</keyword>
<name>A0ACC0TTW9_9AGAM</name>
<reference evidence="1" key="1">
    <citation type="submission" date="2021-03" db="EMBL/GenBank/DDBJ databases">
        <title>Evolutionary priming and transition to the ectomycorrhizal habit in an iconic lineage of mushroom-forming fungi: is preadaptation a requirement?</title>
        <authorList>
            <consortium name="DOE Joint Genome Institute"/>
            <person name="Looney B.P."/>
            <person name="Miyauchi S."/>
            <person name="Morin E."/>
            <person name="Drula E."/>
            <person name="Courty P.E."/>
            <person name="Chicoki N."/>
            <person name="Fauchery L."/>
            <person name="Kohler A."/>
            <person name="Kuo A."/>
            <person name="LaButti K."/>
            <person name="Pangilinan J."/>
            <person name="Lipzen A."/>
            <person name="Riley R."/>
            <person name="Andreopoulos W."/>
            <person name="He G."/>
            <person name="Johnson J."/>
            <person name="Barry K.W."/>
            <person name="Grigoriev I.V."/>
            <person name="Nagy L."/>
            <person name="Hibbett D."/>
            <person name="Henrissat B."/>
            <person name="Matheny P.B."/>
            <person name="Labbe J."/>
            <person name="Martin A.F."/>
        </authorList>
    </citation>
    <scope>NUCLEOTIDE SEQUENCE</scope>
    <source>
        <strain evidence="1">BPL698</strain>
    </source>
</reference>
<sequence length="147" mass="16691">PWLFRILIWPILKPVVIVRVNTFYPRKGVSSTTRKTSAQLIVTAAALAFGGIHCLGWSFIFPSSTERTLWRFASVSIVAVPILYLLLILALHQWDIEDFIGGVLLILLFPYMFGRLVLLILPFLCLRSLPPAAYYVVHWASFIPHVL</sequence>